<sequence length="60" mass="6537">MRRAGSGLTLDVRSRTDTRRPSFESPRSCGARRGDGTLIPLDAVGGLRGRVDLDPAHFAW</sequence>
<dbReference type="AlphaFoldDB" id="A0A367FBE5"/>
<organism evidence="2 3">
    <name type="scientific">Sphaerisporangium album</name>
    <dbReference type="NCBI Taxonomy" id="509200"/>
    <lineage>
        <taxon>Bacteria</taxon>
        <taxon>Bacillati</taxon>
        <taxon>Actinomycetota</taxon>
        <taxon>Actinomycetes</taxon>
        <taxon>Streptosporangiales</taxon>
        <taxon>Streptosporangiaceae</taxon>
        <taxon>Sphaerisporangium</taxon>
    </lineage>
</organism>
<accession>A0A367FBE5</accession>
<feature type="compositionally biased region" description="Basic and acidic residues" evidence="1">
    <location>
        <begin position="12"/>
        <end position="22"/>
    </location>
</feature>
<name>A0A367FBE5_9ACTN</name>
<proteinExistence type="predicted"/>
<evidence type="ECO:0000313" key="3">
    <source>
        <dbReference type="Proteomes" id="UP000253094"/>
    </source>
</evidence>
<feature type="region of interest" description="Disordered" evidence="1">
    <location>
        <begin position="1"/>
        <end position="35"/>
    </location>
</feature>
<reference evidence="2 3" key="1">
    <citation type="submission" date="2018-06" db="EMBL/GenBank/DDBJ databases">
        <title>Sphaerisporangium craniellae sp. nov., isolated from a marine sponge in the South China Sea.</title>
        <authorList>
            <person name="Li L."/>
        </authorList>
    </citation>
    <scope>NUCLEOTIDE SEQUENCE [LARGE SCALE GENOMIC DNA]</scope>
    <source>
        <strain evidence="2 3">CCTCC AA 208026</strain>
    </source>
</reference>
<dbReference type="Proteomes" id="UP000253094">
    <property type="component" value="Unassembled WGS sequence"/>
</dbReference>
<evidence type="ECO:0000313" key="2">
    <source>
        <dbReference type="EMBL" id="RCG27015.1"/>
    </source>
</evidence>
<dbReference type="RefSeq" id="WP_114031782.1">
    <property type="nucleotide sequence ID" value="NZ_QOIL01000017.1"/>
</dbReference>
<keyword evidence="3" id="KW-1185">Reference proteome</keyword>
<dbReference type="EMBL" id="QOIL01000017">
    <property type="protein sequence ID" value="RCG27015.1"/>
    <property type="molecule type" value="Genomic_DNA"/>
</dbReference>
<evidence type="ECO:0000256" key="1">
    <source>
        <dbReference type="SAM" id="MobiDB-lite"/>
    </source>
</evidence>
<comment type="caution">
    <text evidence="2">The sequence shown here is derived from an EMBL/GenBank/DDBJ whole genome shotgun (WGS) entry which is preliminary data.</text>
</comment>
<gene>
    <name evidence="2" type="ORF">DQ384_27450</name>
</gene>
<protein>
    <submittedName>
        <fullName evidence="2">Uncharacterized protein</fullName>
    </submittedName>
</protein>